<protein>
    <submittedName>
        <fullName evidence="2">Uncharacterized protein</fullName>
    </submittedName>
</protein>
<sequence>MINCLNKKIEKKTMEFHEKKQQILKEIQMKHENISKILKENEKVGAKIKSLAAMEGLKEGYNNDLTKKLNKLQRCSDKLNEEIIIANSSIVEYEAKHKILQYKIKEITDKESQLQSMKQNKIEKSNKLKEEIFEKQIHVDKIKRSNKILKNKIEKLKVECSSLDKEIKKAYIEDLSRNPLLEHSKDPYKFLRMAVNAQSQEIKELQAQIQKYKNQEIYISPNSSESISRKDCHCVIQ</sequence>
<dbReference type="AlphaFoldDB" id="A0AAU9JAY0"/>
<comment type="caution">
    <text evidence="2">The sequence shown here is derived from an EMBL/GenBank/DDBJ whole genome shotgun (WGS) entry which is preliminary data.</text>
</comment>
<name>A0AAU9JAY0_9CILI</name>
<organism evidence="2 3">
    <name type="scientific">Blepharisma stoltei</name>
    <dbReference type="NCBI Taxonomy" id="1481888"/>
    <lineage>
        <taxon>Eukaryota</taxon>
        <taxon>Sar</taxon>
        <taxon>Alveolata</taxon>
        <taxon>Ciliophora</taxon>
        <taxon>Postciliodesmatophora</taxon>
        <taxon>Heterotrichea</taxon>
        <taxon>Heterotrichida</taxon>
        <taxon>Blepharismidae</taxon>
        <taxon>Blepharisma</taxon>
    </lineage>
</organism>
<keyword evidence="3" id="KW-1185">Reference proteome</keyword>
<reference evidence="2" key="1">
    <citation type="submission" date="2021-09" db="EMBL/GenBank/DDBJ databases">
        <authorList>
            <consortium name="AG Swart"/>
            <person name="Singh M."/>
            <person name="Singh A."/>
            <person name="Seah K."/>
            <person name="Emmerich C."/>
        </authorList>
    </citation>
    <scope>NUCLEOTIDE SEQUENCE</scope>
    <source>
        <strain evidence="2">ATCC30299</strain>
    </source>
</reference>
<evidence type="ECO:0000313" key="2">
    <source>
        <dbReference type="EMBL" id="CAG9324097.1"/>
    </source>
</evidence>
<feature type="coiled-coil region" evidence="1">
    <location>
        <begin position="139"/>
        <end position="215"/>
    </location>
</feature>
<feature type="coiled-coil region" evidence="1">
    <location>
        <begin position="62"/>
        <end position="110"/>
    </location>
</feature>
<keyword evidence="1" id="KW-0175">Coiled coil</keyword>
<gene>
    <name evidence="2" type="ORF">BSTOLATCC_MIC35118</name>
</gene>
<dbReference type="EMBL" id="CAJZBQ010000035">
    <property type="protein sequence ID" value="CAG9324097.1"/>
    <property type="molecule type" value="Genomic_DNA"/>
</dbReference>
<dbReference type="Proteomes" id="UP001162131">
    <property type="component" value="Unassembled WGS sequence"/>
</dbReference>
<evidence type="ECO:0000313" key="3">
    <source>
        <dbReference type="Proteomes" id="UP001162131"/>
    </source>
</evidence>
<proteinExistence type="predicted"/>
<evidence type="ECO:0000256" key="1">
    <source>
        <dbReference type="SAM" id="Coils"/>
    </source>
</evidence>
<accession>A0AAU9JAY0</accession>